<dbReference type="Proteomes" id="UP000053599">
    <property type="component" value="Unassembled WGS sequence"/>
</dbReference>
<gene>
    <name evidence="1" type="ORF">PV11_04953</name>
</gene>
<name>A0A0D1X5A7_9EURO</name>
<dbReference type="AlphaFoldDB" id="A0A0D1X5A7"/>
<proteinExistence type="predicted"/>
<protein>
    <submittedName>
        <fullName evidence="1">Uncharacterized protein</fullName>
    </submittedName>
</protein>
<dbReference type="Pfam" id="PF11937">
    <property type="entry name" value="DUF3455"/>
    <property type="match status" value="1"/>
</dbReference>
<sequence>MVAITTSRCLTAITTLSCLTRIEAARKFNRRSDLGNVPVVNISASGWTVPLQGGRTCDTNGTCTDSLTAPFGNKPLQYLAVARGSYTYTCTGGGPSETPLFQTQSTQLYNAASLVSRMTSEASFHSLIPQLYDYDYGQLENSTLECMGTIGTINDTAIVTLFEIATFASLPYESLLAPIDPDHNGRWGHSTSPGKSWDIYRVEMAGGAPPVCGSEELEYKKDYAAEYWFFHSGGEDLWTDINVNVNLTTGGTTGESQV</sequence>
<accession>A0A0D1X5A7</accession>
<dbReference type="InterPro" id="IPR021851">
    <property type="entry name" value="DUF3455"/>
</dbReference>
<organism evidence="1 2">
    <name type="scientific">Exophiala sideris</name>
    <dbReference type="NCBI Taxonomy" id="1016849"/>
    <lineage>
        <taxon>Eukaryota</taxon>
        <taxon>Fungi</taxon>
        <taxon>Dikarya</taxon>
        <taxon>Ascomycota</taxon>
        <taxon>Pezizomycotina</taxon>
        <taxon>Eurotiomycetes</taxon>
        <taxon>Chaetothyriomycetidae</taxon>
        <taxon>Chaetothyriales</taxon>
        <taxon>Herpotrichiellaceae</taxon>
        <taxon>Exophiala</taxon>
    </lineage>
</organism>
<dbReference type="EMBL" id="KN846952">
    <property type="protein sequence ID" value="KIV82886.1"/>
    <property type="molecule type" value="Genomic_DNA"/>
</dbReference>
<dbReference type="HOGENOM" id="CLU_1219656_0_0_1"/>
<evidence type="ECO:0000313" key="1">
    <source>
        <dbReference type="EMBL" id="KIV82886.1"/>
    </source>
</evidence>
<dbReference type="OrthoDB" id="1859733at2759"/>
<reference evidence="1 2" key="1">
    <citation type="submission" date="2015-01" db="EMBL/GenBank/DDBJ databases">
        <title>The Genome Sequence of Exophiala sideris CBS121828.</title>
        <authorList>
            <consortium name="The Broad Institute Genomics Platform"/>
            <person name="Cuomo C."/>
            <person name="de Hoog S."/>
            <person name="Gorbushina A."/>
            <person name="Stielow B."/>
            <person name="Teixiera M."/>
            <person name="Abouelleil A."/>
            <person name="Chapman S.B."/>
            <person name="Priest M."/>
            <person name="Young S.K."/>
            <person name="Wortman J."/>
            <person name="Nusbaum C."/>
            <person name="Birren B."/>
        </authorList>
    </citation>
    <scope>NUCLEOTIDE SEQUENCE [LARGE SCALE GENOMIC DNA]</scope>
    <source>
        <strain evidence="1 2">CBS 121828</strain>
    </source>
</reference>
<evidence type="ECO:0000313" key="2">
    <source>
        <dbReference type="Proteomes" id="UP000053599"/>
    </source>
</evidence>